<protein>
    <recommendedName>
        <fullName evidence="5">YqhP</fullName>
    </recommendedName>
</protein>
<dbReference type="InterPro" id="IPR048110">
    <property type="entry name" value="SA1362/YqhP-like"/>
</dbReference>
<evidence type="ECO:0000313" key="4">
    <source>
        <dbReference type="Proteomes" id="UP000306477"/>
    </source>
</evidence>
<keyword evidence="4" id="KW-1185">Reference proteome</keyword>
<dbReference type="Proteomes" id="UP000306477">
    <property type="component" value="Unassembled WGS sequence"/>
</dbReference>
<keyword evidence="2" id="KW-1133">Transmembrane helix</keyword>
<sequence length="135" mass="15208">MNRRKSNIVVMILLGLGALGFVYTLFTRPGSLLVQAGMIFLFIGIIYLLYKFVISRRMGGKEHSAYLRAAKQSRKRFKSGSQRKSQTLGMGNKKHTTAATKRSTVSPIHKKRKTNPTHLTVIEGKKGKKKNRALF</sequence>
<dbReference type="AlphaFoldDB" id="A0A4S3PPA1"/>
<evidence type="ECO:0008006" key="5">
    <source>
        <dbReference type="Google" id="ProtNLM"/>
    </source>
</evidence>
<feature type="compositionally biased region" description="Polar residues" evidence="1">
    <location>
        <begin position="79"/>
        <end position="89"/>
    </location>
</feature>
<reference evidence="3 4" key="1">
    <citation type="journal article" date="2019" name="Indoor Air">
        <title>Impacts of indoor surface finishes on bacterial viability.</title>
        <authorList>
            <person name="Hu J."/>
            <person name="Maamar S.B."/>
            <person name="Glawe A.J."/>
            <person name="Gottel N."/>
            <person name="Gilbert J.A."/>
            <person name="Hartmann E.M."/>
        </authorList>
    </citation>
    <scope>NUCLEOTIDE SEQUENCE [LARGE SCALE GENOMIC DNA]</scope>
    <source>
        <strain evidence="3 4">AF060A6</strain>
    </source>
</reference>
<name>A0A4S3PPA1_9BACI</name>
<evidence type="ECO:0000313" key="3">
    <source>
        <dbReference type="EMBL" id="THE11288.1"/>
    </source>
</evidence>
<keyword evidence="2" id="KW-0812">Transmembrane</keyword>
<feature type="transmembrane region" description="Helical" evidence="2">
    <location>
        <begin position="32"/>
        <end position="50"/>
    </location>
</feature>
<gene>
    <name evidence="3" type="ORF">E1I69_15645</name>
</gene>
<feature type="compositionally biased region" description="Polar residues" evidence="1">
    <location>
        <begin position="97"/>
        <end position="106"/>
    </location>
</feature>
<dbReference type="EMBL" id="SLUB01000031">
    <property type="protein sequence ID" value="THE11288.1"/>
    <property type="molecule type" value="Genomic_DNA"/>
</dbReference>
<evidence type="ECO:0000256" key="2">
    <source>
        <dbReference type="SAM" id="Phobius"/>
    </source>
</evidence>
<organism evidence="3 4">
    <name type="scientific">Bacillus timonensis</name>
    <dbReference type="NCBI Taxonomy" id="1033734"/>
    <lineage>
        <taxon>Bacteria</taxon>
        <taxon>Bacillati</taxon>
        <taxon>Bacillota</taxon>
        <taxon>Bacilli</taxon>
        <taxon>Bacillales</taxon>
        <taxon>Bacillaceae</taxon>
        <taxon>Bacillus</taxon>
    </lineage>
</organism>
<dbReference type="OrthoDB" id="2989424at2"/>
<accession>A0A4S3PPA1</accession>
<proteinExistence type="predicted"/>
<feature type="transmembrane region" description="Helical" evidence="2">
    <location>
        <begin position="7"/>
        <end position="26"/>
    </location>
</feature>
<dbReference type="RefSeq" id="WP_136380505.1">
    <property type="nucleotide sequence ID" value="NZ_SLUB01000031.1"/>
</dbReference>
<dbReference type="NCBIfam" id="NF041554">
    <property type="entry name" value="SA1362_fam"/>
    <property type="match status" value="1"/>
</dbReference>
<feature type="region of interest" description="Disordered" evidence="1">
    <location>
        <begin position="71"/>
        <end position="118"/>
    </location>
</feature>
<keyword evidence="2" id="KW-0472">Membrane</keyword>
<dbReference type="STRING" id="1033734.GCA_000285535_04296"/>
<evidence type="ECO:0000256" key="1">
    <source>
        <dbReference type="SAM" id="MobiDB-lite"/>
    </source>
</evidence>
<comment type="caution">
    <text evidence="3">The sequence shown here is derived from an EMBL/GenBank/DDBJ whole genome shotgun (WGS) entry which is preliminary data.</text>
</comment>